<sequence>MLSWVGVGVVLGGLAGFLVVVGLDDADRYASVFALFVGIAALSATVYGIVSGRPAPAPSPPPLPVTVAQQVEGLDAGRDIDVVDGVRGNLRMGTAPSSVTPPSATSEPPQTLGTPTVPGKQVVHDVRAKGAIRIVRGVDGDVDINP</sequence>
<organism evidence="3 4">
    <name type="scientific">Micromonospora chaiyaphumensis</name>
    <dbReference type="NCBI Taxonomy" id="307119"/>
    <lineage>
        <taxon>Bacteria</taxon>
        <taxon>Bacillati</taxon>
        <taxon>Actinomycetota</taxon>
        <taxon>Actinomycetes</taxon>
        <taxon>Micromonosporales</taxon>
        <taxon>Micromonosporaceae</taxon>
        <taxon>Micromonospora</taxon>
    </lineage>
</organism>
<dbReference type="EMBL" id="FMCS01000015">
    <property type="protein sequence ID" value="SCF32861.1"/>
    <property type="molecule type" value="Genomic_DNA"/>
</dbReference>
<evidence type="ECO:0000256" key="1">
    <source>
        <dbReference type="SAM" id="MobiDB-lite"/>
    </source>
</evidence>
<keyword evidence="2" id="KW-1133">Transmembrane helix</keyword>
<feature type="transmembrane region" description="Helical" evidence="2">
    <location>
        <begin position="29"/>
        <end position="50"/>
    </location>
</feature>
<protein>
    <submittedName>
        <fullName evidence="3">Uncharacterized protein</fullName>
    </submittedName>
</protein>
<keyword evidence="2" id="KW-0472">Membrane</keyword>
<feature type="region of interest" description="Disordered" evidence="1">
    <location>
        <begin position="91"/>
        <end position="118"/>
    </location>
</feature>
<proteinExistence type="predicted"/>
<feature type="compositionally biased region" description="Low complexity" evidence="1">
    <location>
        <begin position="94"/>
        <end position="109"/>
    </location>
</feature>
<accession>A0A1C4ZJ74</accession>
<reference evidence="4" key="1">
    <citation type="submission" date="2016-06" db="EMBL/GenBank/DDBJ databases">
        <authorList>
            <person name="Varghese N."/>
            <person name="Submissions Spin"/>
        </authorList>
    </citation>
    <scope>NUCLEOTIDE SEQUENCE [LARGE SCALE GENOMIC DNA]</scope>
    <source>
        <strain evidence="4">DSM 45246</strain>
    </source>
</reference>
<evidence type="ECO:0000256" key="2">
    <source>
        <dbReference type="SAM" id="Phobius"/>
    </source>
</evidence>
<keyword evidence="4" id="KW-1185">Reference proteome</keyword>
<evidence type="ECO:0000313" key="4">
    <source>
        <dbReference type="Proteomes" id="UP000199629"/>
    </source>
</evidence>
<evidence type="ECO:0000313" key="3">
    <source>
        <dbReference type="EMBL" id="SCF32861.1"/>
    </source>
</evidence>
<keyword evidence="2" id="KW-0812">Transmembrane</keyword>
<feature type="transmembrane region" description="Helical" evidence="2">
    <location>
        <begin position="5"/>
        <end position="23"/>
    </location>
</feature>
<dbReference type="AlphaFoldDB" id="A0A1C4ZJ74"/>
<gene>
    <name evidence="3" type="ORF">GA0070214_11539</name>
</gene>
<dbReference type="Proteomes" id="UP000199629">
    <property type="component" value="Unassembled WGS sequence"/>
</dbReference>
<name>A0A1C4ZJ74_9ACTN</name>